<dbReference type="AlphaFoldDB" id="A0A4P8L834"/>
<dbReference type="Pfam" id="PF00528">
    <property type="entry name" value="BPD_transp_1"/>
    <property type="match status" value="1"/>
</dbReference>
<dbReference type="Proteomes" id="UP000298602">
    <property type="component" value="Chromosome"/>
</dbReference>
<keyword evidence="10" id="KW-1185">Reference proteome</keyword>
<gene>
    <name evidence="9" type="ORF">FDQ92_11675</name>
</gene>
<accession>A0A4P8L834</accession>
<feature type="transmembrane region" description="Helical" evidence="7">
    <location>
        <begin position="110"/>
        <end position="130"/>
    </location>
</feature>
<dbReference type="CDD" id="cd06261">
    <property type="entry name" value="TM_PBP2"/>
    <property type="match status" value="1"/>
</dbReference>
<sequence>MSFVMDFVAGPHGSRPHGKRSSSFCTLVFPSWSLGTRWIPLALLWFGIGDRSAVFLIYLSVVLPLTVFTTSGIHRIRPDYRMVAQYYGITGWELARTVILPGAFPEIVVGLRITLATAWLVILAAEMIGVR</sequence>
<evidence type="ECO:0000256" key="7">
    <source>
        <dbReference type="RuleBase" id="RU363032"/>
    </source>
</evidence>
<evidence type="ECO:0000313" key="10">
    <source>
        <dbReference type="Proteomes" id="UP000298602"/>
    </source>
</evidence>
<reference evidence="9 10" key="1">
    <citation type="submission" date="2019-05" db="EMBL/GenBank/DDBJ databases">
        <title>The Complete Genome Sequence of the n-alkane-degrading Desulfoglaeba alkanexedens ALDC reveals multiple alkylsuccinate synthase gene clusters.</title>
        <authorList>
            <person name="Callaghan A.V."/>
            <person name="Davidova I.A."/>
            <person name="Duncan K.E."/>
            <person name="Morris B."/>
            <person name="McInerney M.J."/>
        </authorList>
    </citation>
    <scope>NUCLEOTIDE SEQUENCE [LARGE SCALE GENOMIC DNA]</scope>
    <source>
        <strain evidence="9 10">ALDC</strain>
    </source>
</reference>
<dbReference type="KEGG" id="dax:FDQ92_11675"/>
<evidence type="ECO:0000256" key="2">
    <source>
        <dbReference type="ARBA" id="ARBA00022448"/>
    </source>
</evidence>
<dbReference type="InterPro" id="IPR035906">
    <property type="entry name" value="MetI-like_sf"/>
</dbReference>
<dbReference type="GO" id="GO:0005886">
    <property type="term" value="C:plasma membrane"/>
    <property type="evidence" value="ECO:0007669"/>
    <property type="project" value="UniProtKB-SubCell"/>
</dbReference>
<dbReference type="PANTHER" id="PTHR30151">
    <property type="entry name" value="ALKANE SULFONATE ABC TRANSPORTER-RELATED, MEMBRANE SUBUNIT"/>
    <property type="match status" value="1"/>
</dbReference>
<keyword evidence="5 7" id="KW-1133">Transmembrane helix</keyword>
<feature type="transmembrane region" description="Helical" evidence="7">
    <location>
        <begin position="54"/>
        <end position="74"/>
    </location>
</feature>
<keyword evidence="4 7" id="KW-0812">Transmembrane</keyword>
<organism evidence="9 10">
    <name type="scientific">Desulfoglaeba alkanexedens ALDC</name>
    <dbReference type="NCBI Taxonomy" id="980445"/>
    <lineage>
        <taxon>Bacteria</taxon>
        <taxon>Pseudomonadati</taxon>
        <taxon>Thermodesulfobacteriota</taxon>
        <taxon>Syntrophobacteria</taxon>
        <taxon>Syntrophobacterales</taxon>
        <taxon>Syntrophobacteraceae</taxon>
        <taxon>Desulfoglaeba</taxon>
    </lineage>
</organism>
<dbReference type="InterPro" id="IPR000515">
    <property type="entry name" value="MetI-like"/>
</dbReference>
<comment type="similarity">
    <text evidence="7">Belongs to the binding-protein-dependent transport system permease family.</text>
</comment>
<evidence type="ECO:0000313" key="9">
    <source>
        <dbReference type="EMBL" id="QCQ22772.1"/>
    </source>
</evidence>
<proteinExistence type="inferred from homology"/>
<dbReference type="GO" id="GO:0055085">
    <property type="term" value="P:transmembrane transport"/>
    <property type="evidence" value="ECO:0007669"/>
    <property type="project" value="InterPro"/>
</dbReference>
<keyword evidence="6 7" id="KW-0472">Membrane</keyword>
<feature type="domain" description="ABC transmembrane type-1" evidence="8">
    <location>
        <begin position="1"/>
        <end position="131"/>
    </location>
</feature>
<keyword evidence="2 7" id="KW-0813">Transport</keyword>
<keyword evidence="3" id="KW-1003">Cell membrane</keyword>
<evidence type="ECO:0000256" key="4">
    <source>
        <dbReference type="ARBA" id="ARBA00022692"/>
    </source>
</evidence>
<evidence type="ECO:0000256" key="3">
    <source>
        <dbReference type="ARBA" id="ARBA00022475"/>
    </source>
</evidence>
<dbReference type="SUPFAM" id="SSF161098">
    <property type="entry name" value="MetI-like"/>
    <property type="match status" value="1"/>
</dbReference>
<dbReference type="Gene3D" id="1.10.3720.10">
    <property type="entry name" value="MetI-like"/>
    <property type="match status" value="1"/>
</dbReference>
<dbReference type="PROSITE" id="PS50928">
    <property type="entry name" value="ABC_TM1"/>
    <property type="match status" value="1"/>
</dbReference>
<comment type="subcellular location">
    <subcellularLocation>
        <location evidence="1 7">Cell membrane</location>
        <topology evidence="1 7">Multi-pass membrane protein</topology>
    </subcellularLocation>
</comment>
<dbReference type="OrthoDB" id="5322475at2"/>
<protein>
    <submittedName>
        <fullName evidence="9">ABC transporter permease subunit</fullName>
    </submittedName>
</protein>
<name>A0A4P8L834_9BACT</name>
<evidence type="ECO:0000256" key="6">
    <source>
        <dbReference type="ARBA" id="ARBA00023136"/>
    </source>
</evidence>
<dbReference type="EMBL" id="CP040098">
    <property type="protein sequence ID" value="QCQ22772.1"/>
    <property type="molecule type" value="Genomic_DNA"/>
</dbReference>
<evidence type="ECO:0000256" key="1">
    <source>
        <dbReference type="ARBA" id="ARBA00004651"/>
    </source>
</evidence>
<feature type="transmembrane region" description="Helical" evidence="7">
    <location>
        <begin position="24"/>
        <end position="48"/>
    </location>
</feature>
<dbReference type="PANTHER" id="PTHR30151:SF0">
    <property type="entry name" value="ABC TRANSPORTER PERMEASE PROTEIN MJ0413-RELATED"/>
    <property type="match status" value="1"/>
</dbReference>
<evidence type="ECO:0000256" key="5">
    <source>
        <dbReference type="ARBA" id="ARBA00022989"/>
    </source>
</evidence>
<evidence type="ECO:0000259" key="8">
    <source>
        <dbReference type="PROSITE" id="PS50928"/>
    </source>
</evidence>
<reference evidence="9 10" key="2">
    <citation type="submission" date="2019-05" db="EMBL/GenBank/DDBJ databases">
        <authorList>
            <person name="Suflita J.M."/>
            <person name="Marks C.R."/>
        </authorList>
    </citation>
    <scope>NUCLEOTIDE SEQUENCE [LARGE SCALE GENOMIC DNA]</scope>
    <source>
        <strain evidence="9 10">ALDC</strain>
    </source>
</reference>